<dbReference type="FunFam" id="3.30.70.330:FF:000431">
    <property type="entry name" value="Heterogeneous nuclear ribonucleoprotein C"/>
    <property type="match status" value="1"/>
</dbReference>
<dbReference type="InterPro" id="IPR000504">
    <property type="entry name" value="RRM_dom"/>
</dbReference>
<dbReference type="CDD" id="cd12341">
    <property type="entry name" value="RRM_hnRNPC_like"/>
    <property type="match status" value="1"/>
</dbReference>
<dbReference type="EnsemblMetazoa" id="AATE012366-RA">
    <property type="protein sequence ID" value="AATE012366-PA.1"/>
    <property type="gene ID" value="AATE012366"/>
</dbReference>
<feature type="region of interest" description="Disordered" evidence="1">
    <location>
        <begin position="392"/>
        <end position="471"/>
    </location>
</feature>
<feature type="compositionally biased region" description="Low complexity" evidence="1">
    <location>
        <begin position="168"/>
        <end position="189"/>
    </location>
</feature>
<dbReference type="PROSITE" id="PS00028">
    <property type="entry name" value="ZINC_FINGER_C2H2_1"/>
    <property type="match status" value="1"/>
</dbReference>
<dbReference type="GO" id="GO:0003723">
    <property type="term" value="F:RNA binding"/>
    <property type="evidence" value="ECO:0007669"/>
    <property type="project" value="UniProtKB-UniRule"/>
</dbReference>
<evidence type="ECO:0000256" key="1">
    <source>
        <dbReference type="SAM" id="MobiDB-lite"/>
    </source>
</evidence>
<dbReference type="PANTHER" id="PTHR13968:SF26">
    <property type="entry name" value="RRM DOMAIN-CONTAINING PROTEIN"/>
    <property type="match status" value="1"/>
</dbReference>
<protein>
    <submittedName>
        <fullName evidence="2">Uncharacterized protein</fullName>
    </submittedName>
</protein>
<reference evidence="2" key="1">
    <citation type="submission" date="2022-08" db="UniProtKB">
        <authorList>
            <consortium name="EnsemblMetazoa"/>
        </authorList>
    </citation>
    <scope>IDENTIFICATION</scope>
    <source>
        <strain evidence="2">EBRO</strain>
    </source>
</reference>
<dbReference type="PROSITE" id="PS50102">
    <property type="entry name" value="RRM"/>
    <property type="match status" value="1"/>
</dbReference>
<name>A0A182J6N2_ANOAO</name>
<organism evidence="2">
    <name type="scientific">Anopheles atroparvus</name>
    <name type="common">European mosquito</name>
    <dbReference type="NCBI Taxonomy" id="41427"/>
    <lineage>
        <taxon>Eukaryota</taxon>
        <taxon>Metazoa</taxon>
        <taxon>Ecdysozoa</taxon>
        <taxon>Arthropoda</taxon>
        <taxon>Hexapoda</taxon>
        <taxon>Insecta</taxon>
        <taxon>Pterygota</taxon>
        <taxon>Neoptera</taxon>
        <taxon>Endopterygota</taxon>
        <taxon>Diptera</taxon>
        <taxon>Nematocera</taxon>
        <taxon>Culicoidea</taxon>
        <taxon>Culicidae</taxon>
        <taxon>Anophelinae</taxon>
        <taxon>Anopheles</taxon>
    </lineage>
</organism>
<dbReference type="InterPro" id="IPR035979">
    <property type="entry name" value="RBD_domain_sf"/>
</dbReference>
<accession>A0A182J6N2</accession>
<dbReference type="PANTHER" id="PTHR13968">
    <property type="entry name" value="HETEROGENEOUS NUCLEAR RIBONUCLEOPROTEIN"/>
    <property type="match status" value="1"/>
</dbReference>
<dbReference type="STRING" id="41427.A0A182J6N2"/>
<dbReference type="GO" id="GO:0005634">
    <property type="term" value="C:nucleus"/>
    <property type="evidence" value="ECO:0007669"/>
    <property type="project" value="TreeGrafter"/>
</dbReference>
<dbReference type="AlphaFoldDB" id="A0A182J6N2"/>
<dbReference type="SUPFAM" id="SSF54928">
    <property type="entry name" value="RNA-binding domain, RBD"/>
    <property type="match status" value="1"/>
</dbReference>
<feature type="region of interest" description="Disordered" evidence="1">
    <location>
        <begin position="148"/>
        <end position="189"/>
    </location>
</feature>
<evidence type="ECO:0000313" key="2">
    <source>
        <dbReference type="EnsemblMetazoa" id="AATE012366-PA.1"/>
    </source>
</evidence>
<feature type="compositionally biased region" description="Low complexity" evidence="1">
    <location>
        <begin position="392"/>
        <end position="427"/>
    </location>
</feature>
<proteinExistence type="predicted"/>
<dbReference type="Gene3D" id="3.30.70.330">
    <property type="match status" value="1"/>
</dbReference>
<dbReference type="SMART" id="SM00360">
    <property type="entry name" value="RRM"/>
    <property type="match status" value="1"/>
</dbReference>
<dbReference type="InterPro" id="IPR013087">
    <property type="entry name" value="Znf_C2H2_type"/>
</dbReference>
<dbReference type="InterPro" id="IPR012677">
    <property type="entry name" value="Nucleotide-bd_a/b_plait_sf"/>
</dbReference>
<dbReference type="Pfam" id="PF00076">
    <property type="entry name" value="RRM_1"/>
    <property type="match status" value="1"/>
</dbReference>
<dbReference type="InterPro" id="IPR051186">
    <property type="entry name" value="RRM_HNRPC/RALY_subfam"/>
</dbReference>
<dbReference type="VEuPathDB" id="VectorBase:AATE012366"/>
<sequence>MKMSKLSNQTNSQDPQAVNSRVFVGNLNTFQCSKTDVERMFQRYGRLAGISMHKGYAFVQFTNPFDARNACHGEDGRTVLSQTLDVNMVAEPKPHQTGRKRQNKSKTGNDWDYYYDSYYASTLFGPLQQQPNSQPRPLKRQRLMAPGRMGMTPKLNGAGPILGHGHPQQQQQQQQQQQKQQQQQQQQQHLQLAAHTQQQLQQHLQQAATSPVANACQQLGNFYNAANNGNTMGNQIGSSNGVQLGPMANGGGCIGSNGYINNNNCMMNGVELGGNVGPMVGGAPGGCNMSNYTNGQHVVGPFKTYSNPDTLICGNCRELFTDLTELLDHKRSYCKLRFTCKCLSTSPVQKVYPAPHAKLLCVACKDSFSNPWDLMVHAQAAHMVNIYELGSDGASGDDSKTSSSASSTSSSSSSTSSSSTSSSAASGCDRTANSTPTMPTSPSPLAPELAKVNGNGLAAGGGNATPATNGVHELDDLKHDHAEETQSQATLGSPEALQLASSSEDISSMTDSAVGCNGKVDPVALLANGFVNGATNEPPRACIMTALSIDTKSNPDASVALKMVTSSMGITLTNGAAVTAVTQ</sequence>